<feature type="region of interest" description="Disordered" evidence="1">
    <location>
        <begin position="1"/>
        <end position="32"/>
    </location>
</feature>
<comment type="caution">
    <text evidence="2">The sequence shown here is derived from an EMBL/GenBank/DDBJ whole genome shotgun (WGS) entry which is preliminary data.</text>
</comment>
<sequence length="32" mass="3728">MVTANINHERRPSSDVDSEDDENSSRQIQKRL</sequence>
<reference evidence="2" key="1">
    <citation type="submission" date="2021-02" db="EMBL/GenBank/DDBJ databases">
        <authorList>
            <person name="Nowell W R."/>
        </authorList>
    </citation>
    <scope>NUCLEOTIDE SEQUENCE</scope>
</reference>
<protein>
    <submittedName>
        <fullName evidence="2">Uncharacterized protein</fullName>
    </submittedName>
</protein>
<dbReference type="AlphaFoldDB" id="A0A815UAQ2"/>
<gene>
    <name evidence="2" type="ORF">IZO911_LOCUS45818</name>
</gene>
<evidence type="ECO:0000256" key="1">
    <source>
        <dbReference type="SAM" id="MobiDB-lite"/>
    </source>
</evidence>
<evidence type="ECO:0000313" key="3">
    <source>
        <dbReference type="Proteomes" id="UP000663860"/>
    </source>
</evidence>
<name>A0A815UAQ2_9BILA</name>
<evidence type="ECO:0000313" key="2">
    <source>
        <dbReference type="EMBL" id="CAF1519913.1"/>
    </source>
</evidence>
<dbReference type="EMBL" id="CAJNOE010005598">
    <property type="protein sequence ID" value="CAF1519913.1"/>
    <property type="molecule type" value="Genomic_DNA"/>
</dbReference>
<dbReference type="Proteomes" id="UP000663860">
    <property type="component" value="Unassembled WGS sequence"/>
</dbReference>
<organism evidence="2 3">
    <name type="scientific">Adineta steineri</name>
    <dbReference type="NCBI Taxonomy" id="433720"/>
    <lineage>
        <taxon>Eukaryota</taxon>
        <taxon>Metazoa</taxon>
        <taxon>Spiralia</taxon>
        <taxon>Gnathifera</taxon>
        <taxon>Rotifera</taxon>
        <taxon>Eurotatoria</taxon>
        <taxon>Bdelloidea</taxon>
        <taxon>Adinetida</taxon>
        <taxon>Adinetidae</taxon>
        <taxon>Adineta</taxon>
    </lineage>
</organism>
<accession>A0A815UAQ2</accession>
<proteinExistence type="predicted"/>
<feature type="non-terminal residue" evidence="2">
    <location>
        <position position="32"/>
    </location>
</feature>